<reference evidence="2 3" key="1">
    <citation type="journal article" date="2019" name="Nat. Ecol. Evol.">
        <title>Megaphylogeny resolves global patterns of mushroom evolution.</title>
        <authorList>
            <person name="Varga T."/>
            <person name="Krizsan K."/>
            <person name="Foldi C."/>
            <person name="Dima B."/>
            <person name="Sanchez-Garcia M."/>
            <person name="Sanchez-Ramirez S."/>
            <person name="Szollosi G.J."/>
            <person name="Szarkandi J.G."/>
            <person name="Papp V."/>
            <person name="Albert L."/>
            <person name="Andreopoulos W."/>
            <person name="Angelini C."/>
            <person name="Antonin V."/>
            <person name="Barry K.W."/>
            <person name="Bougher N.L."/>
            <person name="Buchanan P."/>
            <person name="Buyck B."/>
            <person name="Bense V."/>
            <person name="Catcheside P."/>
            <person name="Chovatia M."/>
            <person name="Cooper J."/>
            <person name="Damon W."/>
            <person name="Desjardin D."/>
            <person name="Finy P."/>
            <person name="Geml J."/>
            <person name="Haridas S."/>
            <person name="Hughes K."/>
            <person name="Justo A."/>
            <person name="Karasinski D."/>
            <person name="Kautmanova I."/>
            <person name="Kiss B."/>
            <person name="Kocsube S."/>
            <person name="Kotiranta H."/>
            <person name="LaButti K.M."/>
            <person name="Lechner B.E."/>
            <person name="Liimatainen K."/>
            <person name="Lipzen A."/>
            <person name="Lukacs Z."/>
            <person name="Mihaltcheva S."/>
            <person name="Morgado L.N."/>
            <person name="Niskanen T."/>
            <person name="Noordeloos M.E."/>
            <person name="Ohm R.A."/>
            <person name="Ortiz-Santana B."/>
            <person name="Ovrebo C."/>
            <person name="Racz N."/>
            <person name="Riley R."/>
            <person name="Savchenko A."/>
            <person name="Shiryaev A."/>
            <person name="Soop K."/>
            <person name="Spirin V."/>
            <person name="Szebenyi C."/>
            <person name="Tomsovsky M."/>
            <person name="Tulloss R.E."/>
            <person name="Uehling J."/>
            <person name="Grigoriev I.V."/>
            <person name="Vagvolgyi C."/>
            <person name="Papp T."/>
            <person name="Martin F.M."/>
            <person name="Miettinen O."/>
            <person name="Hibbett D.S."/>
            <person name="Nagy L.G."/>
        </authorList>
    </citation>
    <scope>NUCLEOTIDE SEQUENCE [LARGE SCALE GENOMIC DNA]</scope>
    <source>
        <strain evidence="2 3">CBS 962.96</strain>
    </source>
</reference>
<keyword evidence="1" id="KW-0812">Transmembrane</keyword>
<protein>
    <submittedName>
        <fullName evidence="2">Uncharacterized protein</fullName>
    </submittedName>
</protein>
<keyword evidence="1" id="KW-0472">Membrane</keyword>
<evidence type="ECO:0000313" key="2">
    <source>
        <dbReference type="EMBL" id="THV01393.1"/>
    </source>
</evidence>
<keyword evidence="3" id="KW-1185">Reference proteome</keyword>
<organism evidence="2 3">
    <name type="scientific">Dendrothele bispora (strain CBS 962.96)</name>
    <dbReference type="NCBI Taxonomy" id="1314807"/>
    <lineage>
        <taxon>Eukaryota</taxon>
        <taxon>Fungi</taxon>
        <taxon>Dikarya</taxon>
        <taxon>Basidiomycota</taxon>
        <taxon>Agaricomycotina</taxon>
        <taxon>Agaricomycetes</taxon>
        <taxon>Agaricomycetidae</taxon>
        <taxon>Agaricales</taxon>
        <taxon>Agaricales incertae sedis</taxon>
        <taxon>Dendrothele</taxon>
    </lineage>
</organism>
<feature type="transmembrane region" description="Helical" evidence="1">
    <location>
        <begin position="46"/>
        <end position="66"/>
    </location>
</feature>
<accession>A0A4S8MFH2</accession>
<keyword evidence="1" id="KW-1133">Transmembrane helix</keyword>
<feature type="transmembrane region" description="Helical" evidence="1">
    <location>
        <begin position="7"/>
        <end position="26"/>
    </location>
</feature>
<dbReference type="EMBL" id="ML179090">
    <property type="protein sequence ID" value="THV01393.1"/>
    <property type="molecule type" value="Genomic_DNA"/>
</dbReference>
<evidence type="ECO:0000313" key="3">
    <source>
        <dbReference type="Proteomes" id="UP000297245"/>
    </source>
</evidence>
<dbReference type="Proteomes" id="UP000297245">
    <property type="component" value="Unassembled WGS sequence"/>
</dbReference>
<proteinExistence type="predicted"/>
<evidence type="ECO:0000256" key="1">
    <source>
        <dbReference type="SAM" id="Phobius"/>
    </source>
</evidence>
<sequence>MRFPCFFYSAIQINIFHFLFDYFPFFPSVLSLTDSSTYLFELSLTVVTLDVYSTTPVFVGVISRLFPILSYALKQKFYEYTLNNLDHLIRIPVQNQSCSYNGCTFITITMYNLSSILLLGSRSEGPIKSTDPLSPSCFLTAARLRF</sequence>
<name>A0A4S8MFH2_DENBC</name>
<gene>
    <name evidence="2" type="ORF">K435DRAFT_401433</name>
</gene>
<dbReference type="AlphaFoldDB" id="A0A4S8MFH2"/>